<dbReference type="EMBL" id="BAABJM010000001">
    <property type="protein sequence ID" value="GAA5048345.1"/>
    <property type="molecule type" value="Genomic_DNA"/>
</dbReference>
<sequence>MHKEVGGIGGGNQSGAHRVRAFDPADDHAHRVRARQHRTGALDQLRGDHHENAIDYAGGEEAFYS</sequence>
<reference evidence="3" key="1">
    <citation type="journal article" date="2019" name="Int. J. Syst. Evol. Microbiol.">
        <title>The Global Catalogue of Microorganisms (GCM) 10K type strain sequencing project: providing services to taxonomists for standard genome sequencing and annotation.</title>
        <authorList>
            <consortium name="The Broad Institute Genomics Platform"/>
            <consortium name="The Broad Institute Genome Sequencing Center for Infectious Disease"/>
            <person name="Wu L."/>
            <person name="Ma J."/>
        </authorList>
    </citation>
    <scope>NUCLEOTIDE SEQUENCE [LARGE SCALE GENOMIC DNA]</scope>
    <source>
        <strain evidence="3">JCM 18298</strain>
    </source>
</reference>
<evidence type="ECO:0000256" key="1">
    <source>
        <dbReference type="SAM" id="MobiDB-lite"/>
    </source>
</evidence>
<feature type="region of interest" description="Disordered" evidence="1">
    <location>
        <begin position="1"/>
        <end position="39"/>
    </location>
</feature>
<accession>A0ABP9K3L5</accession>
<evidence type="ECO:0000313" key="2">
    <source>
        <dbReference type="EMBL" id="GAA5048345.1"/>
    </source>
</evidence>
<feature type="compositionally biased region" description="Basic and acidic residues" evidence="1">
    <location>
        <begin position="20"/>
        <end position="29"/>
    </location>
</feature>
<feature type="compositionally biased region" description="Gly residues" evidence="1">
    <location>
        <begin position="1"/>
        <end position="13"/>
    </location>
</feature>
<proteinExistence type="predicted"/>
<evidence type="ECO:0000313" key="3">
    <source>
        <dbReference type="Proteomes" id="UP001500603"/>
    </source>
</evidence>
<keyword evidence="3" id="KW-1185">Reference proteome</keyword>
<comment type="caution">
    <text evidence="2">The sequence shown here is derived from an EMBL/GenBank/DDBJ whole genome shotgun (WGS) entry which is preliminary data.</text>
</comment>
<organism evidence="2 3">
    <name type="scientific">Nocardia callitridis</name>
    <dbReference type="NCBI Taxonomy" id="648753"/>
    <lineage>
        <taxon>Bacteria</taxon>
        <taxon>Bacillati</taxon>
        <taxon>Actinomycetota</taxon>
        <taxon>Actinomycetes</taxon>
        <taxon>Mycobacteriales</taxon>
        <taxon>Nocardiaceae</taxon>
        <taxon>Nocardia</taxon>
    </lineage>
</organism>
<gene>
    <name evidence="2" type="ORF">GCM10023318_16010</name>
</gene>
<protein>
    <submittedName>
        <fullName evidence="2">Uncharacterized protein</fullName>
    </submittedName>
</protein>
<dbReference type="Proteomes" id="UP001500603">
    <property type="component" value="Unassembled WGS sequence"/>
</dbReference>
<name>A0ABP9K3L5_9NOCA</name>